<keyword evidence="5" id="KW-1185">Reference proteome</keyword>
<reference evidence="4 6" key="2">
    <citation type="submission" date="2020-08" db="EMBL/GenBank/DDBJ databases">
        <title>Sequencing the genomes of 1000 actinobacteria strains.</title>
        <authorList>
            <person name="Klenk H.-P."/>
        </authorList>
    </citation>
    <scope>NUCLEOTIDE SEQUENCE [LARGE SCALE GENOMIC DNA]</scope>
    <source>
        <strain evidence="4 6">DSM 9581</strain>
    </source>
</reference>
<feature type="region of interest" description="Disordered" evidence="1">
    <location>
        <begin position="690"/>
        <end position="725"/>
    </location>
</feature>
<dbReference type="SMART" id="SM00710">
    <property type="entry name" value="PbH1"/>
    <property type="match status" value="5"/>
</dbReference>
<accession>A0A511F8T0</accession>
<evidence type="ECO:0000256" key="1">
    <source>
        <dbReference type="SAM" id="MobiDB-lite"/>
    </source>
</evidence>
<evidence type="ECO:0000313" key="4">
    <source>
        <dbReference type="EMBL" id="MBB5472458.1"/>
    </source>
</evidence>
<gene>
    <name evidence="3" type="ORF">CHO01_07210</name>
    <name evidence="4" type="ORF">HNR08_001194</name>
</gene>
<dbReference type="PANTHER" id="PTHR36453">
    <property type="entry name" value="SECRETED PROTEIN-RELATED"/>
    <property type="match status" value="1"/>
</dbReference>
<dbReference type="Proteomes" id="UP000564629">
    <property type="component" value="Unassembled WGS sequence"/>
</dbReference>
<evidence type="ECO:0000259" key="2">
    <source>
        <dbReference type="Pfam" id="PF13229"/>
    </source>
</evidence>
<dbReference type="Proteomes" id="UP000321723">
    <property type="component" value="Unassembled WGS sequence"/>
</dbReference>
<dbReference type="Gene3D" id="2.160.20.10">
    <property type="entry name" value="Single-stranded right-handed beta-helix, Pectin lyase-like"/>
    <property type="match status" value="1"/>
</dbReference>
<evidence type="ECO:0000313" key="3">
    <source>
        <dbReference type="EMBL" id="GEL45605.1"/>
    </source>
</evidence>
<comment type="caution">
    <text evidence="3">The sequence shown here is derived from an EMBL/GenBank/DDBJ whole genome shotgun (WGS) entry which is preliminary data.</text>
</comment>
<proteinExistence type="predicted"/>
<dbReference type="EMBL" id="JACHDN010000001">
    <property type="protein sequence ID" value="MBB5472458.1"/>
    <property type="molecule type" value="Genomic_DNA"/>
</dbReference>
<dbReference type="InterPro" id="IPR011050">
    <property type="entry name" value="Pectin_lyase_fold/virulence"/>
</dbReference>
<dbReference type="InterPro" id="IPR006626">
    <property type="entry name" value="PbH1"/>
</dbReference>
<dbReference type="InterPro" id="IPR039448">
    <property type="entry name" value="Beta_helix"/>
</dbReference>
<name>A0A511F8T0_9CELL</name>
<dbReference type="InterPro" id="IPR012334">
    <property type="entry name" value="Pectin_lyas_fold"/>
</dbReference>
<sequence>MTTLTRIELHASPAGSPYGDGSAGYPVRTLDGALRIARERRAAEPGTPVVVWLHRGDFVLTATLELGPGDDGTTFAAWPEDEGAVTVSGGATVTGWTPDVFRGRPVWTAPAPATGGRSLYVAGERRERPRFPAAGELRVAGQDGLDLDADLVATLFDGADTFTYAEGDLPELLDPEGVEVVVPHYWIQERLPVAEVDADRRRIRSPYRSILALRDGDAPRFARYWLDGVVDDLGLVPGQWYLDRRGVVPTDAHPDGAGEPVLLYAPRAGEDPATLTAVVPGTGVLVAVRGDEHAGRPVRGVRFEGVAFRYADWPQAPSARPPFQMREDPVLPDVAYASDPQAAATVPGAVELTFARDCALVDCTVEHVGGYGVRLGPGCRGVLVSGCTLRDLGAGGVSCGGDADPAAPGANRCNEISDNEIASGGRVYPHAVAVLLRHGASSVVAHNHVHDFFSTAIAVGWRWDYGPSASADNLVVGNHLHDLGQGRLDWFGAIYTLGVSPGTVLRGNLVHDVRAASFGGWGLLIDPATSHVVVEDNVVHSVSSECLHVKSGRENLVRHNVFALGGTGLVSLAVPEEHVAATLAHNVLVADGVPAFAGAPGSASVRDLAARRGGLRSELNLVWDVRGDAVLAADGEVGPDGAWVTTDRADDAWRASGRDAHSVVSDPGLVVGPGGALRLTDGAAAAAAVGFDPAPAPAPGPRPAADRPHPGRARATVYRPTEVHA</sequence>
<protein>
    <recommendedName>
        <fullName evidence="2">Right handed beta helix domain-containing protein</fullName>
    </recommendedName>
</protein>
<dbReference type="SUPFAM" id="SSF51126">
    <property type="entry name" value="Pectin lyase-like"/>
    <property type="match status" value="1"/>
</dbReference>
<dbReference type="AlphaFoldDB" id="A0A511F8T0"/>
<dbReference type="PANTHER" id="PTHR36453:SF1">
    <property type="entry name" value="RIGHT HANDED BETA HELIX DOMAIN-CONTAINING PROTEIN"/>
    <property type="match status" value="1"/>
</dbReference>
<evidence type="ECO:0000313" key="6">
    <source>
        <dbReference type="Proteomes" id="UP000564629"/>
    </source>
</evidence>
<feature type="domain" description="Right handed beta helix" evidence="2">
    <location>
        <begin position="350"/>
        <end position="484"/>
    </location>
</feature>
<dbReference type="Pfam" id="PF13229">
    <property type="entry name" value="Beta_helix"/>
    <property type="match status" value="1"/>
</dbReference>
<organism evidence="3 5">
    <name type="scientific">Cellulomonas hominis</name>
    <dbReference type="NCBI Taxonomy" id="156981"/>
    <lineage>
        <taxon>Bacteria</taxon>
        <taxon>Bacillati</taxon>
        <taxon>Actinomycetota</taxon>
        <taxon>Actinomycetes</taxon>
        <taxon>Micrococcales</taxon>
        <taxon>Cellulomonadaceae</taxon>
        <taxon>Cellulomonas</taxon>
    </lineage>
</organism>
<dbReference type="RefSeq" id="WP_146833722.1">
    <property type="nucleotide sequence ID" value="NZ_BJVQ01000006.1"/>
</dbReference>
<evidence type="ECO:0000313" key="5">
    <source>
        <dbReference type="Proteomes" id="UP000321723"/>
    </source>
</evidence>
<feature type="region of interest" description="Disordered" evidence="1">
    <location>
        <begin position="1"/>
        <end position="23"/>
    </location>
</feature>
<dbReference type="EMBL" id="BJVQ01000006">
    <property type="protein sequence ID" value="GEL45605.1"/>
    <property type="molecule type" value="Genomic_DNA"/>
</dbReference>
<dbReference type="OrthoDB" id="9808066at2"/>
<reference evidence="3 5" key="1">
    <citation type="submission" date="2019-07" db="EMBL/GenBank/DDBJ databases">
        <title>Whole genome shotgun sequence of Cellulomonas hominis NBRC 16055.</title>
        <authorList>
            <person name="Hosoyama A."/>
            <person name="Uohara A."/>
            <person name="Ohji S."/>
            <person name="Ichikawa N."/>
        </authorList>
    </citation>
    <scope>NUCLEOTIDE SEQUENCE [LARGE SCALE GENOMIC DNA]</scope>
    <source>
        <strain evidence="3 5">NBRC 16055</strain>
    </source>
</reference>